<accession>A0A2U1TIJ4</accession>
<name>A0A2U1TIJ4_9GAMM</name>
<evidence type="ECO:0000313" key="2">
    <source>
        <dbReference type="Proteomes" id="UP000245138"/>
    </source>
</evidence>
<dbReference type="AlphaFoldDB" id="A0A2U1TIJ4"/>
<organism evidence="1 2">
    <name type="scientific">Brenneria roseae subsp. americana</name>
    <dbReference type="NCBI Taxonomy" id="1508507"/>
    <lineage>
        <taxon>Bacteria</taxon>
        <taxon>Pseudomonadati</taxon>
        <taxon>Pseudomonadota</taxon>
        <taxon>Gammaproteobacteria</taxon>
        <taxon>Enterobacterales</taxon>
        <taxon>Pectobacteriaceae</taxon>
        <taxon>Brenneria</taxon>
    </lineage>
</organism>
<protein>
    <submittedName>
        <fullName evidence="1">DUF4926 domain-containing protein</fullName>
    </submittedName>
</protein>
<evidence type="ECO:0000313" key="1">
    <source>
        <dbReference type="EMBL" id="PWC09243.1"/>
    </source>
</evidence>
<dbReference type="EMBL" id="QDKJ01000033">
    <property type="protein sequence ID" value="PWC09243.1"/>
    <property type="molecule type" value="Genomic_DNA"/>
</dbReference>
<dbReference type="InterPro" id="IPR032568">
    <property type="entry name" value="DUF4926"/>
</dbReference>
<proteinExistence type="predicted"/>
<dbReference type="Pfam" id="PF16277">
    <property type="entry name" value="DUF4926"/>
    <property type="match status" value="1"/>
</dbReference>
<gene>
    <name evidence="1" type="ORF">B4923_20535</name>
</gene>
<sequence length="69" mass="7763">MMVYSLFDVISLKNDLPEEGLKKGMLGAIVHIYNEPSPAYEIEFCDDNGETLACITLTPDFFNAVDFKK</sequence>
<dbReference type="RefSeq" id="WP_109491542.1">
    <property type="nucleotide sequence ID" value="NZ_QDKJ01000033.1"/>
</dbReference>
<dbReference type="Proteomes" id="UP000245138">
    <property type="component" value="Unassembled WGS sequence"/>
</dbReference>
<keyword evidence="2" id="KW-1185">Reference proteome</keyword>
<reference evidence="1 2" key="1">
    <citation type="submission" date="2018-04" db="EMBL/GenBank/DDBJ databases">
        <title>Brenneria corticis sp.nov.</title>
        <authorList>
            <person name="Li Y."/>
        </authorList>
    </citation>
    <scope>NUCLEOTIDE SEQUENCE [LARGE SCALE GENOMIC DNA]</scope>
    <source>
        <strain evidence="1 2">LMG 27715</strain>
    </source>
</reference>
<dbReference type="OrthoDB" id="983005at2"/>
<comment type="caution">
    <text evidence="1">The sequence shown here is derived from an EMBL/GenBank/DDBJ whole genome shotgun (WGS) entry which is preliminary data.</text>
</comment>